<dbReference type="RefSeq" id="WP_119351621.1">
    <property type="nucleotide sequence ID" value="NZ_QWET01000020.1"/>
</dbReference>
<proteinExistence type="predicted"/>
<dbReference type="Proteomes" id="UP000266441">
    <property type="component" value="Unassembled WGS sequence"/>
</dbReference>
<reference evidence="1 2" key="1">
    <citation type="journal article" date="2015" name="Int. J. Syst. Evol. Microbiol.">
        <title>Mariniphaga sediminis sp. nov., isolated from coastal sediment.</title>
        <authorList>
            <person name="Wang F.Q."/>
            <person name="Shen Q.Y."/>
            <person name="Chen G.J."/>
            <person name="Du Z.J."/>
        </authorList>
    </citation>
    <scope>NUCLEOTIDE SEQUENCE [LARGE SCALE GENOMIC DNA]</scope>
    <source>
        <strain evidence="1 2">SY21</strain>
    </source>
</reference>
<accession>A0A399CUI0</accession>
<name>A0A399CUI0_9BACT</name>
<evidence type="ECO:0000313" key="2">
    <source>
        <dbReference type="Proteomes" id="UP000266441"/>
    </source>
</evidence>
<comment type="caution">
    <text evidence="1">The sequence shown here is derived from an EMBL/GenBank/DDBJ whole genome shotgun (WGS) entry which is preliminary data.</text>
</comment>
<gene>
    <name evidence="1" type="ORF">D1164_19715</name>
</gene>
<dbReference type="InterPro" id="IPR036388">
    <property type="entry name" value="WH-like_DNA-bd_sf"/>
</dbReference>
<dbReference type="SUPFAM" id="SSF46785">
    <property type="entry name" value="Winged helix' DNA-binding domain"/>
    <property type="match status" value="1"/>
</dbReference>
<dbReference type="Gene3D" id="1.10.10.10">
    <property type="entry name" value="Winged helix-like DNA-binding domain superfamily/Winged helix DNA-binding domain"/>
    <property type="match status" value="1"/>
</dbReference>
<dbReference type="InterPro" id="IPR036390">
    <property type="entry name" value="WH_DNA-bd_sf"/>
</dbReference>
<keyword evidence="2" id="KW-1185">Reference proteome</keyword>
<protein>
    <submittedName>
        <fullName evidence="1">MarR family transcriptional regulator</fullName>
    </submittedName>
</protein>
<dbReference type="AlphaFoldDB" id="A0A399CUI0"/>
<evidence type="ECO:0000313" key="1">
    <source>
        <dbReference type="EMBL" id="RIH63504.1"/>
    </source>
</evidence>
<dbReference type="OrthoDB" id="3697068at2"/>
<organism evidence="1 2">
    <name type="scientific">Mariniphaga sediminis</name>
    <dbReference type="NCBI Taxonomy" id="1628158"/>
    <lineage>
        <taxon>Bacteria</taxon>
        <taxon>Pseudomonadati</taxon>
        <taxon>Bacteroidota</taxon>
        <taxon>Bacteroidia</taxon>
        <taxon>Marinilabiliales</taxon>
        <taxon>Prolixibacteraceae</taxon>
        <taxon>Mariniphaga</taxon>
    </lineage>
</organism>
<sequence>MFRNSVYGLAALIAIIGLTGNKNQNTEQNQKPPVHIGYYLKTLDNLLTEHIDRMHAANGLTRAEWQILNSIYCTPNIDTAILVDIVKEFTDIVTAHKLISNLIKKELVTGHKFLKLTGKGRKCYNMVFEMQKAFRRRVAKGISQSEYEQVIRTLDKMIKNLTVDK</sequence>
<dbReference type="EMBL" id="QWET01000020">
    <property type="protein sequence ID" value="RIH63504.1"/>
    <property type="molecule type" value="Genomic_DNA"/>
</dbReference>